<proteinExistence type="predicted"/>
<reference evidence="1 3" key="1">
    <citation type="journal article" date="2011" name="Nature">
        <title>The Medicago genome provides insight into the evolution of rhizobial symbioses.</title>
        <authorList>
            <person name="Young N.D."/>
            <person name="Debelle F."/>
            <person name="Oldroyd G.E."/>
            <person name="Geurts R."/>
            <person name="Cannon S.B."/>
            <person name="Udvardi M.K."/>
            <person name="Benedito V.A."/>
            <person name="Mayer K.F."/>
            <person name="Gouzy J."/>
            <person name="Schoof H."/>
            <person name="Van de Peer Y."/>
            <person name="Proost S."/>
            <person name="Cook D.R."/>
            <person name="Meyers B.C."/>
            <person name="Spannagl M."/>
            <person name="Cheung F."/>
            <person name="De Mita S."/>
            <person name="Krishnakumar V."/>
            <person name="Gundlach H."/>
            <person name="Zhou S."/>
            <person name="Mudge J."/>
            <person name="Bharti A.K."/>
            <person name="Murray J.D."/>
            <person name="Naoumkina M.A."/>
            <person name="Rosen B."/>
            <person name="Silverstein K.A."/>
            <person name="Tang H."/>
            <person name="Rombauts S."/>
            <person name="Zhao P.X."/>
            <person name="Zhou P."/>
            <person name="Barbe V."/>
            <person name="Bardou P."/>
            <person name="Bechner M."/>
            <person name="Bellec A."/>
            <person name="Berger A."/>
            <person name="Berges H."/>
            <person name="Bidwell S."/>
            <person name="Bisseling T."/>
            <person name="Choisne N."/>
            <person name="Couloux A."/>
            <person name="Denny R."/>
            <person name="Deshpande S."/>
            <person name="Dai X."/>
            <person name="Doyle J.J."/>
            <person name="Dudez A.M."/>
            <person name="Farmer A.D."/>
            <person name="Fouteau S."/>
            <person name="Franken C."/>
            <person name="Gibelin C."/>
            <person name="Gish J."/>
            <person name="Goldstein S."/>
            <person name="Gonzalez A.J."/>
            <person name="Green P.J."/>
            <person name="Hallab A."/>
            <person name="Hartog M."/>
            <person name="Hua A."/>
            <person name="Humphray S.J."/>
            <person name="Jeong D.H."/>
            <person name="Jing Y."/>
            <person name="Jocker A."/>
            <person name="Kenton S.M."/>
            <person name="Kim D.J."/>
            <person name="Klee K."/>
            <person name="Lai H."/>
            <person name="Lang C."/>
            <person name="Lin S."/>
            <person name="Macmil S.L."/>
            <person name="Magdelenat G."/>
            <person name="Matthews L."/>
            <person name="McCorrison J."/>
            <person name="Monaghan E.L."/>
            <person name="Mun J.H."/>
            <person name="Najar F.Z."/>
            <person name="Nicholson C."/>
            <person name="Noirot C."/>
            <person name="O'Bleness M."/>
            <person name="Paule C.R."/>
            <person name="Poulain J."/>
            <person name="Prion F."/>
            <person name="Qin B."/>
            <person name="Qu C."/>
            <person name="Retzel E.F."/>
            <person name="Riddle C."/>
            <person name="Sallet E."/>
            <person name="Samain S."/>
            <person name="Samson N."/>
            <person name="Sanders I."/>
            <person name="Saurat O."/>
            <person name="Scarpelli C."/>
            <person name="Schiex T."/>
            <person name="Segurens B."/>
            <person name="Severin A.J."/>
            <person name="Sherrier D.J."/>
            <person name="Shi R."/>
            <person name="Sims S."/>
            <person name="Singer S.R."/>
            <person name="Sinharoy S."/>
            <person name="Sterck L."/>
            <person name="Viollet A."/>
            <person name="Wang B.B."/>
            <person name="Wang K."/>
            <person name="Wang M."/>
            <person name="Wang X."/>
            <person name="Warfsmann J."/>
            <person name="Weissenbach J."/>
            <person name="White D.D."/>
            <person name="White J.D."/>
            <person name="Wiley G.B."/>
            <person name="Wincker P."/>
            <person name="Xing Y."/>
            <person name="Yang L."/>
            <person name="Yao Z."/>
            <person name="Ying F."/>
            <person name="Zhai J."/>
            <person name="Zhou L."/>
            <person name="Zuber A."/>
            <person name="Denarie J."/>
            <person name="Dixon R.A."/>
            <person name="May G.D."/>
            <person name="Schwartz D.C."/>
            <person name="Rogers J."/>
            <person name="Quetier F."/>
            <person name="Town C.D."/>
            <person name="Roe B.A."/>
        </authorList>
    </citation>
    <scope>NUCLEOTIDE SEQUENCE [LARGE SCALE GENOMIC DNA]</scope>
    <source>
        <strain evidence="1">A17</strain>
        <strain evidence="2 3">cv. Jemalong A17</strain>
    </source>
</reference>
<dbReference type="EMBL" id="KL403192">
    <property type="protein sequence ID" value="KEH15881.1"/>
    <property type="molecule type" value="Genomic_DNA"/>
</dbReference>
<organism evidence="1 3">
    <name type="scientific">Medicago truncatula</name>
    <name type="common">Barrel medic</name>
    <name type="synonym">Medicago tribuloides</name>
    <dbReference type="NCBI Taxonomy" id="3880"/>
    <lineage>
        <taxon>Eukaryota</taxon>
        <taxon>Viridiplantae</taxon>
        <taxon>Streptophyta</taxon>
        <taxon>Embryophyta</taxon>
        <taxon>Tracheophyta</taxon>
        <taxon>Spermatophyta</taxon>
        <taxon>Magnoliopsida</taxon>
        <taxon>eudicotyledons</taxon>
        <taxon>Gunneridae</taxon>
        <taxon>Pentapetalae</taxon>
        <taxon>rosids</taxon>
        <taxon>fabids</taxon>
        <taxon>Fabales</taxon>
        <taxon>Fabaceae</taxon>
        <taxon>Papilionoideae</taxon>
        <taxon>50 kb inversion clade</taxon>
        <taxon>NPAAA clade</taxon>
        <taxon>Hologalegina</taxon>
        <taxon>IRL clade</taxon>
        <taxon>Trifolieae</taxon>
        <taxon>Medicago</taxon>
    </lineage>
</organism>
<evidence type="ECO:0000313" key="3">
    <source>
        <dbReference type="Proteomes" id="UP000002051"/>
    </source>
</evidence>
<evidence type="ECO:0008006" key="4">
    <source>
        <dbReference type="Google" id="ProtNLM"/>
    </source>
</evidence>
<name>A0A072TFB8_MEDTR</name>
<sequence>MLETQISQVAQQVATSSQTPGVFPGQTETNPKAHVNAISCGGSKLEETVAKAKSIKGESVRLLGKKDAIESEKPLDKNKAPSPLRLTKLNLEAQFDKFVNTLKKIYIKIPFAEALSRMPLYAKFIKEIFSKKKAIDHKETIALTRESSAIIMKQPQKFRDPDGNRRVETCNSPIFS</sequence>
<accession>A0A072TFB8</accession>
<dbReference type="AlphaFoldDB" id="A0A072TFB8"/>
<keyword evidence="3" id="KW-1185">Reference proteome</keyword>
<dbReference type="HOGENOM" id="CLU_1789772_0_0_1"/>
<dbReference type="EnsemblPlants" id="KEH15881">
    <property type="protein sequence ID" value="KEH15881"/>
    <property type="gene ID" value="MTR_0467s0020"/>
</dbReference>
<evidence type="ECO:0000313" key="1">
    <source>
        <dbReference type="EMBL" id="KEH15881.1"/>
    </source>
</evidence>
<reference evidence="2" key="3">
    <citation type="submission" date="2015-06" db="UniProtKB">
        <authorList>
            <consortium name="EnsemblPlants"/>
        </authorList>
    </citation>
    <scope>IDENTIFICATION</scope>
    <source>
        <strain evidence="2">cv. Jemalong A17</strain>
    </source>
</reference>
<dbReference type="Proteomes" id="UP000002051">
    <property type="component" value="Unassembled WGS sequence"/>
</dbReference>
<evidence type="ECO:0000313" key="2">
    <source>
        <dbReference type="EnsemblPlants" id="KEH15881"/>
    </source>
</evidence>
<gene>
    <name evidence="1" type="ORF">MTR_0467s0020</name>
</gene>
<reference evidence="1 3" key="2">
    <citation type="journal article" date="2014" name="BMC Genomics">
        <title>An improved genome release (version Mt4.0) for the model legume Medicago truncatula.</title>
        <authorList>
            <person name="Tang H."/>
            <person name="Krishnakumar V."/>
            <person name="Bidwell S."/>
            <person name="Rosen B."/>
            <person name="Chan A."/>
            <person name="Zhou S."/>
            <person name="Gentzbittel L."/>
            <person name="Childs K.L."/>
            <person name="Yandell M."/>
            <person name="Gundlach H."/>
            <person name="Mayer K.F."/>
            <person name="Schwartz D.C."/>
            <person name="Town C.D."/>
        </authorList>
    </citation>
    <scope>GENOME REANNOTATION</scope>
    <source>
        <strain evidence="1">A17</strain>
        <strain evidence="2 3">cv. Jemalong A17</strain>
    </source>
</reference>
<protein>
    <recommendedName>
        <fullName evidence="4">Reverse transcriptase domain-containing protein</fullName>
    </recommendedName>
</protein>